<feature type="region of interest" description="Disordered" evidence="1">
    <location>
        <begin position="852"/>
        <end position="947"/>
    </location>
</feature>
<evidence type="ECO:0000313" key="3">
    <source>
        <dbReference type="Proteomes" id="UP000001072"/>
    </source>
</evidence>
<gene>
    <name evidence="2" type="ORF">MELLADRAFT_114610</name>
</gene>
<dbReference type="HOGENOM" id="CLU_303487_0_0_1"/>
<dbReference type="EMBL" id="GL883339">
    <property type="protein sequence ID" value="EGF97079.1"/>
    <property type="molecule type" value="Genomic_DNA"/>
</dbReference>
<evidence type="ECO:0000256" key="1">
    <source>
        <dbReference type="SAM" id="MobiDB-lite"/>
    </source>
</evidence>
<protein>
    <submittedName>
        <fullName evidence="2">Uncharacterized protein</fullName>
    </submittedName>
</protein>
<dbReference type="KEGG" id="mlr:MELLADRAFT_114610"/>
<feature type="compositionally biased region" description="Polar residues" evidence="1">
    <location>
        <begin position="875"/>
        <end position="903"/>
    </location>
</feature>
<accession>F4SE46</accession>
<feature type="region of interest" description="Disordered" evidence="1">
    <location>
        <begin position="236"/>
        <end position="367"/>
    </location>
</feature>
<sequence>MHGLTDAFSLHQDNQTSRRDLMSRRGANRTPHTSQHGSQVPPSGTEKSGPVIEEAAHETHQTEGAGGDVQDKTAGSDDWPSGEEEPEIRSQAVTAREESDKEEEDSSSNEDEDIKPVTVRVPPLNELITKENIEGVLASSDPALIGKEINMMTATLRAIRQSVRHKEKKLNAAINAKHPEVTIIERPMSPLNLPSMNQHQEARQIMDVPPEERTIDGGHVQQAQVEAPAAADRLGCNLTEDTNPPDDMPRADPADDTTCVGATSAEDAGPDKRSKGLKSVSTTKTSTAKRIPPASKIKSNEFVDDADMPQASNKTTIATGSHLAEGTSTTPVESNQAGNSKSSNPPLNVAQASASAPTLDNPKATNAPEEIVVATDKQKGKDQKSASGEKQPLQLTVNKNHEFHKAKLYLGNLLMDKNNEETQRILQFEDQLTTGAIKWGETLSYLVRTILHEWSYDESTEAGKANPDDLHKFVMLMKDMSDDDKMITRFKCSPCLMQIHKHDPIWRPENVNWRLIQAATEYPWKHRNAILRAIHQMTCRTDDTEKWATNMELAKDLQGGFRGLLTCLQESLDHITLDTDHNEITIRTEGEDSVHEEFVELSKCMAWLFRGAMVSDRPEVEGKKQSSCNPHRGLAWFKRKFFLVLVGVLMVYEAEQQDLRLEQAEESRKSQAAIKALKAKLKDNSCIKQLVRDQLKVKKLAIKGAEQGLLHVWPGSHDQSMHEGALLINFTSLLVGRRRSKVDAEEIDEAWGYGSRAWNHMDNHMFKILKLVMTRDRVFRSEVHWPTMTDTFRTEFNSTKLAHILTLDIQCEICLPGLSRSLTGKVAPPVKDKDKAQQLLRPSQVHFQKMFGPTEGDLHPVRNRGQGLHPEKQVSNENPSTSTFTPQANAVSQRTKNQATATANAVPKRPVESGGPVAKKRRKLVNATSEKGGAITGSQPQGTQDDA</sequence>
<dbReference type="GeneID" id="18925407"/>
<feature type="region of interest" description="Disordered" evidence="1">
    <location>
        <begin position="1"/>
        <end position="118"/>
    </location>
</feature>
<dbReference type="InParanoid" id="F4SE46"/>
<dbReference type="Proteomes" id="UP000001072">
    <property type="component" value="Unassembled WGS sequence"/>
</dbReference>
<feature type="compositionally biased region" description="Polar residues" evidence="1">
    <location>
        <begin position="326"/>
        <end position="358"/>
    </location>
</feature>
<dbReference type="OrthoDB" id="10480589at2759"/>
<dbReference type="VEuPathDB" id="FungiDB:MELLADRAFT_114610"/>
<feature type="compositionally biased region" description="Acidic residues" evidence="1">
    <location>
        <begin position="100"/>
        <end position="113"/>
    </location>
</feature>
<feature type="compositionally biased region" description="Polar residues" evidence="1">
    <location>
        <begin position="936"/>
        <end position="947"/>
    </location>
</feature>
<feature type="compositionally biased region" description="Polar residues" evidence="1">
    <location>
        <begin position="30"/>
        <end position="46"/>
    </location>
</feature>
<proteinExistence type="predicted"/>
<reference evidence="3" key="1">
    <citation type="journal article" date="2011" name="Proc. Natl. Acad. Sci. U.S.A.">
        <title>Obligate biotrophy features unraveled by the genomic analysis of rust fungi.</title>
        <authorList>
            <person name="Duplessis S."/>
            <person name="Cuomo C.A."/>
            <person name="Lin Y.-C."/>
            <person name="Aerts A."/>
            <person name="Tisserant E."/>
            <person name="Veneault-Fourrey C."/>
            <person name="Joly D.L."/>
            <person name="Hacquard S."/>
            <person name="Amselem J."/>
            <person name="Cantarel B.L."/>
            <person name="Chiu R."/>
            <person name="Coutinho P.M."/>
            <person name="Feau N."/>
            <person name="Field M."/>
            <person name="Frey P."/>
            <person name="Gelhaye E."/>
            <person name="Goldberg J."/>
            <person name="Grabherr M.G."/>
            <person name="Kodira C.D."/>
            <person name="Kohler A."/>
            <person name="Kuees U."/>
            <person name="Lindquist E.A."/>
            <person name="Lucas S.M."/>
            <person name="Mago R."/>
            <person name="Mauceli E."/>
            <person name="Morin E."/>
            <person name="Murat C."/>
            <person name="Pangilinan J.L."/>
            <person name="Park R."/>
            <person name="Pearson M."/>
            <person name="Quesneville H."/>
            <person name="Rouhier N."/>
            <person name="Sakthikumar S."/>
            <person name="Salamov A.A."/>
            <person name="Schmutz J."/>
            <person name="Selles B."/>
            <person name="Shapiro H."/>
            <person name="Tanguay P."/>
            <person name="Tuskan G.A."/>
            <person name="Henrissat B."/>
            <person name="Van de Peer Y."/>
            <person name="Rouze P."/>
            <person name="Ellis J.G."/>
            <person name="Dodds P.N."/>
            <person name="Schein J.E."/>
            <person name="Zhong S."/>
            <person name="Hamelin R.C."/>
            <person name="Grigoriev I.V."/>
            <person name="Szabo L.J."/>
            <person name="Martin F."/>
        </authorList>
    </citation>
    <scope>NUCLEOTIDE SEQUENCE [LARGE SCALE GENOMIC DNA]</scope>
    <source>
        <strain evidence="3">98AG31 / pathotype 3-4-7</strain>
    </source>
</reference>
<feature type="compositionally biased region" description="Low complexity" evidence="1">
    <location>
        <begin position="277"/>
        <end position="289"/>
    </location>
</feature>
<evidence type="ECO:0000313" key="2">
    <source>
        <dbReference type="EMBL" id="EGF97079.1"/>
    </source>
</evidence>
<organism evidence="3">
    <name type="scientific">Melampsora larici-populina (strain 98AG31 / pathotype 3-4-7)</name>
    <name type="common">Poplar leaf rust fungus</name>
    <dbReference type="NCBI Taxonomy" id="747676"/>
    <lineage>
        <taxon>Eukaryota</taxon>
        <taxon>Fungi</taxon>
        <taxon>Dikarya</taxon>
        <taxon>Basidiomycota</taxon>
        <taxon>Pucciniomycotina</taxon>
        <taxon>Pucciniomycetes</taxon>
        <taxon>Pucciniales</taxon>
        <taxon>Melampsoraceae</taxon>
        <taxon>Melampsora</taxon>
    </lineage>
</organism>
<name>F4SE46_MELLP</name>
<dbReference type="RefSeq" id="XP_007419650.1">
    <property type="nucleotide sequence ID" value="XM_007419588.1"/>
</dbReference>
<feature type="compositionally biased region" description="Polar residues" evidence="1">
    <location>
        <begin position="310"/>
        <end position="319"/>
    </location>
</feature>
<keyword evidence="3" id="KW-1185">Reference proteome</keyword>
<dbReference type="AlphaFoldDB" id="F4SE46"/>